<protein>
    <submittedName>
        <fullName evidence="1">Uncharacterized protein</fullName>
    </submittedName>
</protein>
<sequence>MKLNTRIGILAWNCLMLPLSHARKDLTQENGMHKSRLDRRHLQAIGAVETDCGTKLMVQRNLYRQDQISREFVIDKNGATRPDKAVSLGNSGLTREPRQQRANPYMVRPFGYDIGLSNLAGYYVILIPFVTVPADDRSRLLELVVWDGSGSVLIGLCRDDRVVKQLEEIVVVKLGSHMTVCVIIWSPILFEKKKDKLMCMYIDYGESDILETRLNMRYIVPDTGVTSLS</sequence>
<evidence type="ECO:0000313" key="2">
    <source>
        <dbReference type="Proteomes" id="UP001055811"/>
    </source>
</evidence>
<evidence type="ECO:0000313" key="1">
    <source>
        <dbReference type="EMBL" id="KAI3700312.1"/>
    </source>
</evidence>
<dbReference type="EMBL" id="CM042016">
    <property type="protein sequence ID" value="KAI3700312.1"/>
    <property type="molecule type" value="Genomic_DNA"/>
</dbReference>
<reference evidence="2" key="1">
    <citation type="journal article" date="2022" name="Mol. Ecol. Resour.">
        <title>The genomes of chicory, endive, great burdock and yacon provide insights into Asteraceae palaeo-polyploidization history and plant inulin production.</title>
        <authorList>
            <person name="Fan W."/>
            <person name="Wang S."/>
            <person name="Wang H."/>
            <person name="Wang A."/>
            <person name="Jiang F."/>
            <person name="Liu H."/>
            <person name="Zhao H."/>
            <person name="Xu D."/>
            <person name="Zhang Y."/>
        </authorList>
    </citation>
    <scope>NUCLEOTIDE SEQUENCE [LARGE SCALE GENOMIC DNA]</scope>
    <source>
        <strain evidence="2">cv. Punajuju</strain>
    </source>
</reference>
<comment type="caution">
    <text evidence="1">The sequence shown here is derived from an EMBL/GenBank/DDBJ whole genome shotgun (WGS) entry which is preliminary data.</text>
</comment>
<accession>A0ACB8ZQL8</accession>
<proteinExistence type="predicted"/>
<gene>
    <name evidence="1" type="ORF">L2E82_44938</name>
</gene>
<name>A0ACB8ZQL8_CICIN</name>
<dbReference type="Proteomes" id="UP001055811">
    <property type="component" value="Linkage Group LG08"/>
</dbReference>
<reference evidence="1 2" key="2">
    <citation type="journal article" date="2022" name="Mol. Ecol. Resour.">
        <title>The genomes of chicory, endive, great burdock and yacon provide insights into Asteraceae paleo-polyploidization history and plant inulin production.</title>
        <authorList>
            <person name="Fan W."/>
            <person name="Wang S."/>
            <person name="Wang H."/>
            <person name="Wang A."/>
            <person name="Jiang F."/>
            <person name="Liu H."/>
            <person name="Zhao H."/>
            <person name="Xu D."/>
            <person name="Zhang Y."/>
        </authorList>
    </citation>
    <scope>NUCLEOTIDE SEQUENCE [LARGE SCALE GENOMIC DNA]</scope>
    <source>
        <strain evidence="2">cv. Punajuju</strain>
        <tissue evidence="1">Leaves</tissue>
    </source>
</reference>
<keyword evidence="2" id="KW-1185">Reference proteome</keyword>
<organism evidence="1 2">
    <name type="scientific">Cichorium intybus</name>
    <name type="common">Chicory</name>
    <dbReference type="NCBI Taxonomy" id="13427"/>
    <lineage>
        <taxon>Eukaryota</taxon>
        <taxon>Viridiplantae</taxon>
        <taxon>Streptophyta</taxon>
        <taxon>Embryophyta</taxon>
        <taxon>Tracheophyta</taxon>
        <taxon>Spermatophyta</taxon>
        <taxon>Magnoliopsida</taxon>
        <taxon>eudicotyledons</taxon>
        <taxon>Gunneridae</taxon>
        <taxon>Pentapetalae</taxon>
        <taxon>asterids</taxon>
        <taxon>campanulids</taxon>
        <taxon>Asterales</taxon>
        <taxon>Asteraceae</taxon>
        <taxon>Cichorioideae</taxon>
        <taxon>Cichorieae</taxon>
        <taxon>Cichoriinae</taxon>
        <taxon>Cichorium</taxon>
    </lineage>
</organism>